<gene>
    <name evidence="1" type="ORF">MKW98_008631</name>
</gene>
<comment type="caution">
    <text evidence="1">The sequence shown here is derived from an EMBL/GenBank/DDBJ whole genome shotgun (WGS) entry which is preliminary data.</text>
</comment>
<dbReference type="AlphaFoldDB" id="A0AAD4X8X3"/>
<keyword evidence="2" id="KW-1185">Reference proteome</keyword>
<proteinExistence type="predicted"/>
<dbReference type="Proteomes" id="UP001202328">
    <property type="component" value="Unassembled WGS sequence"/>
</dbReference>
<reference evidence="1" key="1">
    <citation type="submission" date="2022-04" db="EMBL/GenBank/DDBJ databases">
        <title>A functionally conserved STORR gene fusion in Papaver species that diverged 16.8 million years ago.</title>
        <authorList>
            <person name="Catania T."/>
        </authorList>
    </citation>
    <scope>NUCLEOTIDE SEQUENCE</scope>
    <source>
        <strain evidence="1">S-188037</strain>
    </source>
</reference>
<sequence length="112" mass="12755">MWINTRPGTVYSDLSRVRRRQKHSQSGSSSLKLLHDFKASSFKFPLVKVEFKKLKGRLSLEGCLWCTRRLGETLLKSGLTCACTYQSKYQGTRQSICTGVYSVCRLFPAGHF</sequence>
<protein>
    <submittedName>
        <fullName evidence="1">Uncharacterized protein</fullName>
    </submittedName>
</protein>
<dbReference type="EMBL" id="JAJJMB010014087">
    <property type="protein sequence ID" value="KAI3862791.1"/>
    <property type="molecule type" value="Genomic_DNA"/>
</dbReference>
<evidence type="ECO:0000313" key="1">
    <source>
        <dbReference type="EMBL" id="KAI3862791.1"/>
    </source>
</evidence>
<organism evidence="1 2">
    <name type="scientific">Papaver atlanticum</name>
    <dbReference type="NCBI Taxonomy" id="357466"/>
    <lineage>
        <taxon>Eukaryota</taxon>
        <taxon>Viridiplantae</taxon>
        <taxon>Streptophyta</taxon>
        <taxon>Embryophyta</taxon>
        <taxon>Tracheophyta</taxon>
        <taxon>Spermatophyta</taxon>
        <taxon>Magnoliopsida</taxon>
        <taxon>Ranunculales</taxon>
        <taxon>Papaveraceae</taxon>
        <taxon>Papaveroideae</taxon>
        <taxon>Papaver</taxon>
    </lineage>
</organism>
<accession>A0AAD4X8X3</accession>
<evidence type="ECO:0000313" key="2">
    <source>
        <dbReference type="Proteomes" id="UP001202328"/>
    </source>
</evidence>
<name>A0AAD4X8X3_9MAGN</name>